<dbReference type="Proteomes" id="UP001230915">
    <property type="component" value="Unassembled WGS sequence"/>
</dbReference>
<organism evidence="1 2">
    <name type="scientific">Mesonia profundi</name>
    <dbReference type="NCBI Taxonomy" id="3070998"/>
    <lineage>
        <taxon>Bacteria</taxon>
        <taxon>Pseudomonadati</taxon>
        <taxon>Bacteroidota</taxon>
        <taxon>Flavobacteriia</taxon>
        <taxon>Flavobacteriales</taxon>
        <taxon>Flavobacteriaceae</taxon>
        <taxon>Mesonia</taxon>
    </lineage>
</organism>
<protein>
    <submittedName>
        <fullName evidence="1">Class I SAM-dependent methyltransferase</fullName>
    </submittedName>
</protein>
<dbReference type="Pfam" id="PF13489">
    <property type="entry name" value="Methyltransf_23"/>
    <property type="match status" value="1"/>
</dbReference>
<evidence type="ECO:0000313" key="2">
    <source>
        <dbReference type="Proteomes" id="UP001230915"/>
    </source>
</evidence>
<accession>A0ABU0ZX99</accession>
<sequence>MYKQIKSVVKKVIPQEFLFRNELLFKKILLPFYAGKKYQCTICEKSWKRFITLPDDDLLCPYCGSRSRTRRLFRVLRKENALQGNVLHFSPSRSLFRVFKKDNRFSYYSTDFENQFLADYQLDITQIDMADNTFDTIICYHILEHIEEDTKAMKELNRILKPNGKCFIQTPFKLGEIYEDYSIKNTQERLKAFGQEDHVRVYSENGLIERLQNNGLQTKSLHFKEDTLPHGLLAESIIIASSK</sequence>
<dbReference type="InterPro" id="IPR029063">
    <property type="entry name" value="SAM-dependent_MTases_sf"/>
</dbReference>
<gene>
    <name evidence="1" type="ORF">RBU60_00785</name>
</gene>
<dbReference type="Gene3D" id="3.40.50.150">
    <property type="entry name" value="Vaccinia Virus protein VP39"/>
    <property type="match status" value="1"/>
</dbReference>
<keyword evidence="1" id="KW-0489">Methyltransferase</keyword>
<keyword evidence="2" id="KW-1185">Reference proteome</keyword>
<comment type="caution">
    <text evidence="1">The sequence shown here is derived from an EMBL/GenBank/DDBJ whole genome shotgun (WGS) entry which is preliminary data.</text>
</comment>
<proteinExistence type="predicted"/>
<keyword evidence="1" id="KW-0808">Transferase</keyword>
<dbReference type="SUPFAM" id="SSF53335">
    <property type="entry name" value="S-adenosyl-L-methionine-dependent methyltransferases"/>
    <property type="match status" value="1"/>
</dbReference>
<dbReference type="GO" id="GO:0032259">
    <property type="term" value="P:methylation"/>
    <property type="evidence" value="ECO:0007669"/>
    <property type="project" value="UniProtKB-KW"/>
</dbReference>
<name>A0ABU0ZX99_9FLAO</name>
<dbReference type="EMBL" id="JAVHUL010000001">
    <property type="protein sequence ID" value="MDQ7916098.1"/>
    <property type="molecule type" value="Genomic_DNA"/>
</dbReference>
<dbReference type="RefSeq" id="WP_308862706.1">
    <property type="nucleotide sequence ID" value="NZ_JAVHUL010000001.1"/>
</dbReference>
<evidence type="ECO:0000313" key="1">
    <source>
        <dbReference type="EMBL" id="MDQ7916098.1"/>
    </source>
</evidence>
<dbReference type="GO" id="GO:0008168">
    <property type="term" value="F:methyltransferase activity"/>
    <property type="evidence" value="ECO:0007669"/>
    <property type="project" value="UniProtKB-KW"/>
</dbReference>
<reference evidence="1 2" key="1">
    <citation type="submission" date="2023-08" db="EMBL/GenBank/DDBJ databases">
        <title>Mesonia sp. MT50, isolated from deep-sea sediment of the Mariana Trench.</title>
        <authorList>
            <person name="Fu H."/>
        </authorList>
    </citation>
    <scope>NUCLEOTIDE SEQUENCE [LARGE SCALE GENOMIC DNA]</scope>
    <source>
        <strain evidence="1 2">MT50</strain>
    </source>
</reference>